<dbReference type="AlphaFoldDB" id="A0A9J6P408"/>
<dbReference type="PANTHER" id="PTHR43046">
    <property type="entry name" value="GDP-MANNOSE MANNOSYL HYDROLASE"/>
    <property type="match status" value="1"/>
</dbReference>
<dbReference type="EMBL" id="JAGSOJ010000004">
    <property type="protein sequence ID" value="MCM1991514.1"/>
    <property type="molecule type" value="Genomic_DNA"/>
</dbReference>
<keyword evidence="8" id="KW-1185">Reference proteome</keyword>
<dbReference type="EC" id="3.6.1.1" evidence="2"/>
<evidence type="ECO:0000256" key="2">
    <source>
        <dbReference type="ARBA" id="ARBA00012146"/>
    </source>
</evidence>
<dbReference type="InterPro" id="IPR015797">
    <property type="entry name" value="NUDIX_hydrolase-like_dom_sf"/>
</dbReference>
<dbReference type="InterPro" id="IPR036649">
    <property type="entry name" value="Pyrophosphatase_sf"/>
</dbReference>
<reference evidence="7" key="1">
    <citation type="journal article" date="2021" name="mSystems">
        <title>Bacteria and Archaea Synergistically Convert Glycine Betaine to Biogenic Methane in the Formosa Cold Seep of the South China Sea.</title>
        <authorList>
            <person name="Li L."/>
            <person name="Zhang W."/>
            <person name="Zhang S."/>
            <person name="Song L."/>
            <person name="Sun Q."/>
            <person name="Zhang H."/>
            <person name="Xiang H."/>
            <person name="Dong X."/>
        </authorList>
    </citation>
    <scope>NUCLEOTIDE SEQUENCE</scope>
    <source>
        <strain evidence="7">ZWT</strain>
    </source>
</reference>
<dbReference type="PROSITE" id="PS51462">
    <property type="entry name" value="NUDIX"/>
    <property type="match status" value="1"/>
</dbReference>
<dbReference type="RefSeq" id="WP_250860634.1">
    <property type="nucleotide sequence ID" value="NZ_JAGSOJ010000004.1"/>
</dbReference>
<dbReference type="InterPro" id="IPR000086">
    <property type="entry name" value="NUDIX_hydrolase_dom"/>
</dbReference>
<organism evidence="7 8">
    <name type="scientific">Oceanirhabdus seepicola</name>
    <dbReference type="NCBI Taxonomy" id="2828781"/>
    <lineage>
        <taxon>Bacteria</taxon>
        <taxon>Bacillati</taxon>
        <taxon>Bacillota</taxon>
        <taxon>Clostridia</taxon>
        <taxon>Eubacteriales</taxon>
        <taxon>Clostridiaceae</taxon>
        <taxon>Oceanirhabdus</taxon>
    </lineage>
</organism>
<dbReference type="GO" id="GO:0005737">
    <property type="term" value="C:cytoplasm"/>
    <property type="evidence" value="ECO:0007669"/>
    <property type="project" value="InterPro"/>
</dbReference>
<dbReference type="GO" id="GO:0004427">
    <property type="term" value="F:inorganic diphosphate phosphatase activity"/>
    <property type="evidence" value="ECO:0007669"/>
    <property type="project" value="UniProtKB-EC"/>
</dbReference>
<protein>
    <recommendedName>
        <fullName evidence="2">inorganic diphosphatase</fullName>
        <ecNumber evidence="2">3.6.1.1</ecNumber>
    </recommendedName>
</protein>
<dbReference type="Gene3D" id="3.90.79.10">
    <property type="entry name" value="Nucleoside Triphosphate Pyrophosphohydrolase"/>
    <property type="match status" value="1"/>
</dbReference>
<keyword evidence="5" id="KW-0460">Magnesium</keyword>
<evidence type="ECO:0000313" key="8">
    <source>
        <dbReference type="Proteomes" id="UP001056429"/>
    </source>
</evidence>
<dbReference type="InterPro" id="IPR008162">
    <property type="entry name" value="Pyrophosphatase"/>
</dbReference>
<gene>
    <name evidence="7" type="ORF">KDK92_17400</name>
</gene>
<evidence type="ECO:0000256" key="4">
    <source>
        <dbReference type="ARBA" id="ARBA00022801"/>
    </source>
</evidence>
<reference evidence="7" key="2">
    <citation type="submission" date="2021-04" db="EMBL/GenBank/DDBJ databases">
        <authorList>
            <person name="Dong X."/>
        </authorList>
    </citation>
    <scope>NUCLEOTIDE SEQUENCE</scope>
    <source>
        <strain evidence="7">ZWT</strain>
    </source>
</reference>
<evidence type="ECO:0000313" key="7">
    <source>
        <dbReference type="EMBL" id="MCM1991514.1"/>
    </source>
</evidence>
<dbReference type="GO" id="GO:0000287">
    <property type="term" value="F:magnesium ion binding"/>
    <property type="evidence" value="ECO:0007669"/>
    <property type="project" value="InterPro"/>
</dbReference>
<sequence length="257" mass="29713">MKELDKMKEYFGKEVQVIMDRPMGSKHPEHGFIYPINYGYIPNTVAGDGEEIDAYVLGEFEPLERYTGRVIAIIHRKDDDEDKLVVARDSISYSKDQIEALTEFTERFYDSEVLCSEFIKKDTRVSAKGFARRGEEILVIEEKDASRGSVYYRLFGGGMKFQEKATEALRREYKEEVGAELISEKFLGVIENPFEINGVKAHEIMMLYEVELPQNYYENEKFISNCDLGVSEAMWVNKSEFIKGNKVLLPVEIVEYL</sequence>
<feature type="domain" description="Nudix hydrolase" evidence="6">
    <location>
        <begin position="64"/>
        <end position="257"/>
    </location>
</feature>
<name>A0A9J6P408_9CLOT</name>
<dbReference type="Gene3D" id="3.90.80.10">
    <property type="entry name" value="Inorganic pyrophosphatase"/>
    <property type="match status" value="1"/>
</dbReference>
<accession>A0A9J6P408</accession>
<dbReference type="SUPFAM" id="SSF55811">
    <property type="entry name" value="Nudix"/>
    <property type="match status" value="1"/>
</dbReference>
<dbReference type="GO" id="GO:0006796">
    <property type="term" value="P:phosphate-containing compound metabolic process"/>
    <property type="evidence" value="ECO:0007669"/>
    <property type="project" value="InterPro"/>
</dbReference>
<dbReference type="Pfam" id="PF00293">
    <property type="entry name" value="NUDIX"/>
    <property type="match status" value="1"/>
</dbReference>
<keyword evidence="3" id="KW-0479">Metal-binding</keyword>
<comment type="cofactor">
    <cofactor evidence="1">
        <name>Mg(2+)</name>
        <dbReference type="ChEBI" id="CHEBI:18420"/>
    </cofactor>
</comment>
<dbReference type="PANTHER" id="PTHR43046:SF14">
    <property type="entry name" value="MUTT_NUDIX FAMILY PROTEIN"/>
    <property type="match status" value="1"/>
</dbReference>
<evidence type="ECO:0000256" key="3">
    <source>
        <dbReference type="ARBA" id="ARBA00022723"/>
    </source>
</evidence>
<evidence type="ECO:0000259" key="6">
    <source>
        <dbReference type="PROSITE" id="PS51462"/>
    </source>
</evidence>
<evidence type="ECO:0000256" key="5">
    <source>
        <dbReference type="ARBA" id="ARBA00022842"/>
    </source>
</evidence>
<comment type="caution">
    <text evidence="7">The sequence shown here is derived from an EMBL/GenBank/DDBJ whole genome shotgun (WGS) entry which is preliminary data.</text>
</comment>
<proteinExistence type="predicted"/>
<dbReference type="SUPFAM" id="SSF50324">
    <property type="entry name" value="Inorganic pyrophosphatase"/>
    <property type="match status" value="1"/>
</dbReference>
<evidence type="ECO:0000256" key="1">
    <source>
        <dbReference type="ARBA" id="ARBA00001946"/>
    </source>
</evidence>
<dbReference type="Pfam" id="PF00719">
    <property type="entry name" value="Pyrophosphatase"/>
    <property type="match status" value="1"/>
</dbReference>
<dbReference type="Proteomes" id="UP001056429">
    <property type="component" value="Unassembled WGS sequence"/>
</dbReference>
<keyword evidence="4" id="KW-0378">Hydrolase</keyword>